<keyword evidence="2" id="KW-1185">Reference proteome</keyword>
<dbReference type="OrthoDB" id="4062651at2759"/>
<dbReference type="KEGG" id="nnu:104604807"/>
<reference evidence="3" key="1">
    <citation type="submission" date="2025-08" db="UniProtKB">
        <authorList>
            <consortium name="RefSeq"/>
        </authorList>
    </citation>
    <scope>IDENTIFICATION</scope>
</reference>
<dbReference type="Proteomes" id="UP000189703">
    <property type="component" value="Unplaced"/>
</dbReference>
<protein>
    <submittedName>
        <fullName evidence="3">Uncharacterized protein LOC104604807</fullName>
    </submittedName>
</protein>
<dbReference type="GeneID" id="104604807"/>
<accession>A0A1U8Q6X2</accession>
<evidence type="ECO:0000313" key="2">
    <source>
        <dbReference type="Proteomes" id="UP000189703"/>
    </source>
</evidence>
<evidence type="ECO:0000256" key="1">
    <source>
        <dbReference type="SAM" id="MobiDB-lite"/>
    </source>
</evidence>
<gene>
    <name evidence="3" type="primary">LOC104604807</name>
</gene>
<dbReference type="SUPFAM" id="SSF54277">
    <property type="entry name" value="CAD &amp; PB1 domains"/>
    <property type="match status" value="1"/>
</dbReference>
<dbReference type="AlphaFoldDB" id="A0A1U8Q6X2"/>
<dbReference type="InParanoid" id="A0A1U8Q6X2"/>
<dbReference type="InterPro" id="IPR053198">
    <property type="entry name" value="Gynoecium_Dev_Regulator"/>
</dbReference>
<dbReference type="PANTHER" id="PTHR31066">
    <property type="entry name" value="OS05G0427100 PROTEIN-RELATED"/>
    <property type="match status" value="1"/>
</dbReference>
<dbReference type="RefSeq" id="XP_019054549.1">
    <property type="nucleotide sequence ID" value="XM_019199004.1"/>
</dbReference>
<organism evidence="2 3">
    <name type="scientific">Nelumbo nucifera</name>
    <name type="common">Sacred lotus</name>
    <dbReference type="NCBI Taxonomy" id="4432"/>
    <lineage>
        <taxon>Eukaryota</taxon>
        <taxon>Viridiplantae</taxon>
        <taxon>Streptophyta</taxon>
        <taxon>Embryophyta</taxon>
        <taxon>Tracheophyta</taxon>
        <taxon>Spermatophyta</taxon>
        <taxon>Magnoliopsida</taxon>
        <taxon>Proteales</taxon>
        <taxon>Nelumbonaceae</taxon>
        <taxon>Nelumbo</taxon>
    </lineage>
</organism>
<sequence length="258" mass="27674">MAFDQSSTQKGLRQLDVARMVTEETRDAVGLATGRNTGGFLPNSARDVGSPRSRQPLYYAATVPDIGYVGLGFANPMMAWCSRPLVLIGIAGGVPVGYTEFPNVGNRVGGNGANRASNEGGEESVSRKKVKFLCSFGGKILPRPSDGMLRYVGGQTGIIGMKRDICFQELVQKMTDIYGQSVHIKTQEEMNISPPSPTSDNHAMVGDGVRKLSLGGQNAADLLSLERLFSFGQTTAQTYTLFTSSVSESKFASKKSMQ</sequence>
<feature type="region of interest" description="Disordered" evidence="1">
    <location>
        <begin position="28"/>
        <end position="48"/>
    </location>
</feature>
<evidence type="ECO:0000313" key="3">
    <source>
        <dbReference type="RefSeq" id="XP_019054549.1"/>
    </source>
</evidence>
<name>A0A1U8Q6X2_NELNU</name>
<dbReference type="PANTHER" id="PTHR31066:SF97">
    <property type="entry name" value="OS03G0401100 PROTEIN"/>
    <property type="match status" value="1"/>
</dbReference>
<proteinExistence type="predicted"/>